<dbReference type="RefSeq" id="WP_238291400.1">
    <property type="nucleotide sequence ID" value="NZ_BPQS01000037.1"/>
</dbReference>
<protein>
    <submittedName>
        <fullName evidence="2">ERF family protein</fullName>
    </submittedName>
</protein>
<evidence type="ECO:0000313" key="3">
    <source>
        <dbReference type="Proteomes" id="UP001244297"/>
    </source>
</evidence>
<gene>
    <name evidence="2" type="ORF">QWZ18_29170</name>
</gene>
<dbReference type="Proteomes" id="UP001244297">
    <property type="component" value="Unassembled WGS sequence"/>
</dbReference>
<organism evidence="2 3">
    <name type="scientific">Methylobacterium longum</name>
    <dbReference type="NCBI Taxonomy" id="767694"/>
    <lineage>
        <taxon>Bacteria</taxon>
        <taxon>Pseudomonadati</taxon>
        <taxon>Pseudomonadota</taxon>
        <taxon>Alphaproteobacteria</taxon>
        <taxon>Hyphomicrobiales</taxon>
        <taxon>Methylobacteriaceae</taxon>
        <taxon>Methylobacterium</taxon>
    </lineage>
</organism>
<accession>A0ABT8AXN1</accession>
<dbReference type="Pfam" id="PF04404">
    <property type="entry name" value="ERF"/>
    <property type="match status" value="1"/>
</dbReference>
<evidence type="ECO:0000256" key="1">
    <source>
        <dbReference type="SAM" id="MobiDB-lite"/>
    </source>
</evidence>
<sequence>MTQPQQQIATVEEQRAAPPAVAQSEGAALLSMIERMARDPAVDPDRIERFMVMAREARADQARVAFNAAMSACQAELPRVLRDARNSHSGAAYARLESIAKATAPIIARHGFSLSFGTESSPSKDMLRVTCTCAHEAGHERAYHLDLPPDTAGAQGKANKTPIQGIGSTITYARRYLVLQVFNIALTNEPHDTDGAPAGGGSDEVISDAQAEQIRSQLTEHKIPPDRLLRFFGVESVPDLPAVRFNEVLASIKTTVANRARQQEGR</sequence>
<dbReference type="InterPro" id="IPR007499">
    <property type="entry name" value="ERF_bacteria_virus"/>
</dbReference>
<evidence type="ECO:0000313" key="2">
    <source>
        <dbReference type="EMBL" id="MDN3574656.1"/>
    </source>
</evidence>
<keyword evidence="3" id="KW-1185">Reference proteome</keyword>
<dbReference type="EMBL" id="JAUFPT010000111">
    <property type="protein sequence ID" value="MDN3574656.1"/>
    <property type="molecule type" value="Genomic_DNA"/>
</dbReference>
<proteinExistence type="predicted"/>
<reference evidence="3" key="1">
    <citation type="journal article" date="2019" name="Int. J. Syst. Evol. Microbiol.">
        <title>The Global Catalogue of Microorganisms (GCM) 10K type strain sequencing project: providing services to taxonomists for standard genome sequencing and annotation.</title>
        <authorList>
            <consortium name="The Broad Institute Genomics Platform"/>
            <consortium name="The Broad Institute Genome Sequencing Center for Infectious Disease"/>
            <person name="Wu L."/>
            <person name="Ma J."/>
        </authorList>
    </citation>
    <scope>NUCLEOTIDE SEQUENCE [LARGE SCALE GENOMIC DNA]</scope>
    <source>
        <strain evidence="3">CECT 7806</strain>
    </source>
</reference>
<comment type="caution">
    <text evidence="2">The sequence shown here is derived from an EMBL/GenBank/DDBJ whole genome shotgun (WGS) entry which is preliminary data.</text>
</comment>
<feature type="region of interest" description="Disordered" evidence="1">
    <location>
        <begin position="1"/>
        <end position="20"/>
    </location>
</feature>
<name>A0ABT8AXN1_9HYPH</name>